<evidence type="ECO:0000313" key="2">
    <source>
        <dbReference type="EMBL" id="GLH97746.1"/>
    </source>
</evidence>
<keyword evidence="1" id="KW-0812">Transmembrane</keyword>
<sequence length="526" mass="55100">MRERLMLHATAALVTVAILAPLAAPGYVLAYDMVFVPRQPLRWDFLAPVDALPRAVPLDAAVSVVTQVVPGWLVQRIALAAIVYAAALGAGRLVPTERTLSRIVAAIGYAWTPFLAERLLIGQWGLLLCYAALPWLVEAALARRTGKIVIAAAVASLTPTGGIIAFVLVCVLSVPWKARLAAAALNAPWVLAALVTAAGGRSDAEGVAAFAARGENWSGPVGALLGTGGIWNAQTTPDSRGSLLAPLATVVLLALAAAGYPVLRRRWSAATRLSVVAVVGFVLALLGTGPAAPALEWLVAHVPGAGLFRDGQKFLMPYALLLIICAALGAERLGRTPVLVGAALLPVVVMPDLAFGGAGRLRPVDYPRDWAVVAKRVEGGEVLSLPFTAYRAYPWNRDTVVLDPAPRYLKAPVIVDDVLLVGDLSVSGESARAAEIRRRLASGEPVTDVRWVLVQHGAGGEVPASALAGLDLVYAGPTLSLYENPSAPTTAPEPRWPLPLAGHVLALAVTVAAVVQESRRKRPSHD</sequence>
<accession>A0ABQ5QVR9</accession>
<evidence type="ECO:0000313" key="3">
    <source>
        <dbReference type="Proteomes" id="UP001144280"/>
    </source>
</evidence>
<feature type="transmembrane region" description="Helical" evidence="1">
    <location>
        <begin position="315"/>
        <end position="331"/>
    </location>
</feature>
<feature type="transmembrane region" description="Helical" evidence="1">
    <location>
        <begin position="148"/>
        <end position="173"/>
    </location>
</feature>
<keyword evidence="3" id="KW-1185">Reference proteome</keyword>
<dbReference type="Proteomes" id="UP001144280">
    <property type="component" value="Unassembled WGS sequence"/>
</dbReference>
<feature type="transmembrane region" description="Helical" evidence="1">
    <location>
        <begin position="338"/>
        <end position="358"/>
    </location>
</feature>
<feature type="transmembrane region" description="Helical" evidence="1">
    <location>
        <begin position="73"/>
        <end position="94"/>
    </location>
</feature>
<reference evidence="2" key="1">
    <citation type="submission" date="2022-12" db="EMBL/GenBank/DDBJ databases">
        <title>New Phytohabitans aurantiacus sp. RD004123 nov., an actinomycete isolated from soil.</title>
        <authorList>
            <person name="Triningsih D.W."/>
            <person name="Harunari E."/>
            <person name="Igarashi Y."/>
        </authorList>
    </citation>
    <scope>NUCLEOTIDE SEQUENCE</scope>
    <source>
        <strain evidence="2">RD004123</strain>
    </source>
</reference>
<feature type="transmembrane region" description="Helical" evidence="1">
    <location>
        <begin position="243"/>
        <end position="263"/>
    </location>
</feature>
<evidence type="ECO:0000256" key="1">
    <source>
        <dbReference type="SAM" id="Phobius"/>
    </source>
</evidence>
<comment type="caution">
    <text evidence="2">The sequence shown here is derived from an EMBL/GenBank/DDBJ whole genome shotgun (WGS) entry which is preliminary data.</text>
</comment>
<name>A0ABQ5QVR9_9ACTN</name>
<keyword evidence="1" id="KW-1133">Transmembrane helix</keyword>
<protein>
    <submittedName>
        <fullName evidence="2">Uncharacterized protein</fullName>
    </submittedName>
</protein>
<dbReference type="EMBL" id="BSDI01000012">
    <property type="protein sequence ID" value="GLH97746.1"/>
    <property type="molecule type" value="Genomic_DNA"/>
</dbReference>
<proteinExistence type="predicted"/>
<organism evidence="2 3">
    <name type="scientific">Phytohabitans aurantiacus</name>
    <dbReference type="NCBI Taxonomy" id="3016789"/>
    <lineage>
        <taxon>Bacteria</taxon>
        <taxon>Bacillati</taxon>
        <taxon>Actinomycetota</taxon>
        <taxon>Actinomycetes</taxon>
        <taxon>Micromonosporales</taxon>
        <taxon>Micromonosporaceae</taxon>
    </lineage>
</organism>
<feature type="transmembrane region" description="Helical" evidence="1">
    <location>
        <begin position="180"/>
        <end position="200"/>
    </location>
</feature>
<feature type="transmembrane region" description="Helical" evidence="1">
    <location>
        <begin position="275"/>
        <end position="295"/>
    </location>
</feature>
<feature type="transmembrane region" description="Helical" evidence="1">
    <location>
        <begin position="115"/>
        <end position="136"/>
    </location>
</feature>
<gene>
    <name evidence="2" type="ORF">Pa4123_30210</name>
</gene>
<keyword evidence="1" id="KW-0472">Membrane</keyword>